<dbReference type="SUPFAM" id="SSF55298">
    <property type="entry name" value="YjgF-like"/>
    <property type="match status" value="2"/>
</dbReference>
<dbReference type="InterPro" id="IPR035959">
    <property type="entry name" value="RutC-like_sf"/>
</dbReference>
<evidence type="ECO:0000256" key="6">
    <source>
        <dbReference type="SAM" id="MobiDB-lite"/>
    </source>
</evidence>
<proteinExistence type="predicted"/>
<evidence type="ECO:0000256" key="4">
    <source>
        <dbReference type="ARBA" id="ARBA00031552"/>
    </source>
</evidence>
<dbReference type="SUPFAM" id="SSF52402">
    <property type="entry name" value="Adenine nucleotide alpha hydrolases-like"/>
    <property type="match status" value="1"/>
</dbReference>
<dbReference type="EC" id="6.3.1.14" evidence="1"/>
<dbReference type="InterPro" id="IPR014729">
    <property type="entry name" value="Rossmann-like_a/b/a_fold"/>
</dbReference>
<name>A0A0B7JK51_BIOOC</name>
<accession>A0A0B7JK51</accession>
<dbReference type="InterPro" id="IPR006175">
    <property type="entry name" value="YjgF/YER057c/UK114"/>
</dbReference>
<dbReference type="Gene3D" id="3.30.1330.40">
    <property type="entry name" value="RutC-like"/>
    <property type="match status" value="2"/>
</dbReference>
<dbReference type="GO" id="GO:0017183">
    <property type="term" value="P:protein histidyl modification to diphthamide"/>
    <property type="evidence" value="ECO:0007669"/>
    <property type="project" value="TreeGrafter"/>
</dbReference>
<dbReference type="InterPro" id="IPR002761">
    <property type="entry name" value="Diphthami_syn_dom"/>
</dbReference>
<evidence type="ECO:0000256" key="1">
    <source>
        <dbReference type="ARBA" id="ARBA00012089"/>
    </source>
</evidence>
<dbReference type="AlphaFoldDB" id="A0A0B7JK51"/>
<dbReference type="PANTHER" id="PTHR12196:SF2">
    <property type="entry name" value="DIPHTHINE--AMMONIA LIGASE"/>
    <property type="match status" value="1"/>
</dbReference>
<dbReference type="InterPro" id="IPR030662">
    <property type="entry name" value="DPH6/MJ0570"/>
</dbReference>
<dbReference type="PANTHER" id="PTHR12196">
    <property type="entry name" value="DOMAIN OF UNKNOWN FUNCTION 71 DUF71 -CONTAINING PROTEIN"/>
    <property type="match status" value="1"/>
</dbReference>
<dbReference type="NCBIfam" id="TIGR00290">
    <property type="entry name" value="MJ0570_dom"/>
    <property type="match status" value="1"/>
</dbReference>
<organism evidence="8">
    <name type="scientific">Bionectria ochroleuca</name>
    <name type="common">Gliocladium roseum</name>
    <dbReference type="NCBI Taxonomy" id="29856"/>
    <lineage>
        <taxon>Eukaryota</taxon>
        <taxon>Fungi</taxon>
        <taxon>Dikarya</taxon>
        <taxon>Ascomycota</taxon>
        <taxon>Pezizomycotina</taxon>
        <taxon>Sordariomycetes</taxon>
        <taxon>Hypocreomycetidae</taxon>
        <taxon>Hypocreales</taxon>
        <taxon>Bionectriaceae</taxon>
        <taxon>Clonostachys</taxon>
    </lineage>
</organism>
<protein>
    <recommendedName>
        <fullName evidence="2">Diphthine--ammonia ligase</fullName>
        <ecNumber evidence="1">6.3.1.14</ecNumber>
    </recommendedName>
    <alternativeName>
        <fullName evidence="3">Diphthamide synthase</fullName>
    </alternativeName>
    <alternativeName>
        <fullName evidence="4">Diphthamide synthetase</fullName>
    </alternativeName>
</protein>
<evidence type="ECO:0000313" key="8">
    <source>
        <dbReference type="EMBL" id="CEO45114.1"/>
    </source>
</evidence>
<gene>
    <name evidence="8" type="ORF">BN869_000001169_1</name>
</gene>
<dbReference type="Gene3D" id="3.90.1490.10">
    <property type="entry name" value="putative n-type atp pyrophosphatase, domain 2"/>
    <property type="match status" value="1"/>
</dbReference>
<dbReference type="CDD" id="cd01994">
    <property type="entry name" value="AANH_PF0828-like"/>
    <property type="match status" value="1"/>
</dbReference>
<dbReference type="Pfam" id="PF01042">
    <property type="entry name" value="Ribonuc_L-PSP"/>
    <property type="match status" value="1"/>
</dbReference>
<feature type="region of interest" description="Disordered" evidence="6">
    <location>
        <begin position="583"/>
        <end position="602"/>
    </location>
</feature>
<sequence length="803" mass="86799">MSSDRLNVIALISGGKDSFFSLLHCLQNGHRVVALANLFPETADGASQGFQAIDPAGSLGSSAQAGGEDVSGDLNSFMYQTVGHEIIPLYASATGLPLYRQPITGGSVRHERDYDCGPAETASDETESMVPLLKGVMQRHPEANALCAGAILSTYQRTRVESVALRLGLTPLAYLWKYPILPFPGQADDDALLLKHMAKSGLEARIIKVASAGLDEDDLWHRVTSNEGAEQVKRTLRKFGAAGGAVLGEGGEFETIVVDGPSALFKKRIAVPETSKKVVREGGGSTWLLLRGAGLEDKPEDQSEVTVSKPDLFEARFQAVLADISDSSKLEAWAQENCPSQHKSSSLLGNAPKLPSEDAQLLHWHVVGSHHGADGELPIDAETAQVIDVIRQRLVAHNLDAGQISNTIVVIRRMSDFPRVNAVYAKLFTKPNPPARVTISCGDLLPNGSNIAVYLSISSAQPELADRQGLHVQSRSYWAPANIGPYSQAVGIRVTAQGESTSLRTWSVAGQIPLIPSSMALPTDGPLSSQIQVALSLQHLWRIALDLKIQFWTSAVAFFCAQQDHSNSKMMANSKLAGLAWKVAHGSPDDDDDETESGPDPWDLKYNPQFMSLGGEQAQNAKPHLPDWEVLTLRQQNEPEASIPPCFAVEVEELPRQSLVEWHAHVGLAQVVEGTVETISLGKSEISTSWQTWHTVVKTSGSAFLHTVVARDLPASGELLAYASFDQELAAVYEESLRRLRIDKSSGTSESPYLTYMDVGAIEAPWNGASNSLQHPLIPCRTVWSSKGNRLGAISLYRTVVST</sequence>
<evidence type="ECO:0000256" key="5">
    <source>
        <dbReference type="ARBA" id="ARBA00048108"/>
    </source>
</evidence>
<dbReference type="GO" id="GO:0017178">
    <property type="term" value="F:diphthine-ammonia ligase activity"/>
    <property type="evidence" value="ECO:0007669"/>
    <property type="project" value="UniProtKB-EC"/>
</dbReference>
<dbReference type="Gene3D" id="3.40.50.620">
    <property type="entry name" value="HUPs"/>
    <property type="match status" value="1"/>
</dbReference>
<dbReference type="EMBL" id="CDPU01000002">
    <property type="protein sequence ID" value="CEO45114.1"/>
    <property type="molecule type" value="Genomic_DNA"/>
</dbReference>
<dbReference type="Pfam" id="PF01902">
    <property type="entry name" value="Diphthami_syn_2"/>
    <property type="match status" value="1"/>
</dbReference>
<evidence type="ECO:0000259" key="7">
    <source>
        <dbReference type="Pfam" id="PF01902"/>
    </source>
</evidence>
<dbReference type="CDD" id="cd06156">
    <property type="entry name" value="eu_AANH_C_2"/>
    <property type="match status" value="1"/>
</dbReference>
<evidence type="ECO:0000256" key="3">
    <source>
        <dbReference type="ARBA" id="ARBA00029814"/>
    </source>
</evidence>
<reference evidence="8" key="1">
    <citation type="submission" date="2015-01" db="EMBL/GenBank/DDBJ databases">
        <authorList>
            <person name="Durling Mikael"/>
        </authorList>
    </citation>
    <scope>NUCLEOTIDE SEQUENCE</scope>
</reference>
<feature type="domain" description="Diphthamide synthase" evidence="7">
    <location>
        <begin position="121"/>
        <end position="278"/>
    </location>
</feature>
<evidence type="ECO:0000256" key="2">
    <source>
        <dbReference type="ARBA" id="ARBA00018426"/>
    </source>
</evidence>
<comment type="catalytic activity">
    <reaction evidence="5">
        <text>diphthine-[translation elongation factor 2] + NH4(+) + ATP = diphthamide-[translation elongation factor 2] + AMP + diphosphate + H(+)</text>
        <dbReference type="Rhea" id="RHEA:19753"/>
        <dbReference type="Rhea" id="RHEA-COMP:10172"/>
        <dbReference type="Rhea" id="RHEA-COMP:10174"/>
        <dbReference type="ChEBI" id="CHEBI:15378"/>
        <dbReference type="ChEBI" id="CHEBI:16692"/>
        <dbReference type="ChEBI" id="CHEBI:28938"/>
        <dbReference type="ChEBI" id="CHEBI:30616"/>
        <dbReference type="ChEBI" id="CHEBI:33019"/>
        <dbReference type="ChEBI" id="CHEBI:82696"/>
        <dbReference type="ChEBI" id="CHEBI:456215"/>
        <dbReference type="EC" id="6.3.1.14"/>
    </reaction>
</comment>